<reference evidence="3" key="2">
    <citation type="submission" date="2021-04" db="EMBL/GenBank/DDBJ databases">
        <authorList>
            <person name="Gilroy R."/>
        </authorList>
    </citation>
    <scope>NUCLEOTIDE SEQUENCE</scope>
    <source>
        <strain evidence="3">ChiGjej4B4-7305</strain>
    </source>
</reference>
<dbReference type="GO" id="GO:0016853">
    <property type="term" value="F:isomerase activity"/>
    <property type="evidence" value="ECO:0007669"/>
    <property type="project" value="UniProtKB-KW"/>
</dbReference>
<evidence type="ECO:0000256" key="1">
    <source>
        <dbReference type="ARBA" id="ARBA00008558"/>
    </source>
</evidence>
<dbReference type="Proteomes" id="UP000824037">
    <property type="component" value="Unassembled WGS sequence"/>
</dbReference>
<comment type="similarity">
    <text evidence="1">Belongs to the N-acylglucosamine 2-epimerase family.</text>
</comment>
<dbReference type="GO" id="GO:0005975">
    <property type="term" value="P:carbohydrate metabolic process"/>
    <property type="evidence" value="ECO:0007669"/>
    <property type="project" value="InterPro"/>
</dbReference>
<sequence length="407" mass="44202">MIADFEHRGEFRDQVESLLDFGRAAQVPGGFAWLDEQGRPTPGQPLRLYVAARMTHVYSLAALLGHPGASALAAHGLHSLETTFADGVHGGWYASVPGPEGGAGETTKAGYPHAFVMLAASSAATAGLPGAIELLARAEGLYLDRFWDEAQAMPVEDWDRTFTHCSTYRGANSSMHAVEAMVAVTEATGDPAWLDRAEAIAGRLMAVARRHDWRLPEHYDEHWKPDLTVGQDTPEDPVRPYGSTPGHGLEWARLLVQLQVADERAGRTPAEDWTAVAVALAERAVADGWAADGTDGFVYTVDFKGAPVVRARMHWVLCEALGTATVLGQRTGDAQYAHWFRQWWQFAQAHQIDTRRGSWHHELGPDLQPSARIRPGKADLYHAVQACLLPSLPLSGTLASAVRASQG</sequence>
<evidence type="ECO:0000313" key="3">
    <source>
        <dbReference type="EMBL" id="HIZ35761.1"/>
    </source>
</evidence>
<dbReference type="EMBL" id="DXBY01000139">
    <property type="protein sequence ID" value="HIZ35761.1"/>
    <property type="molecule type" value="Genomic_DNA"/>
</dbReference>
<protein>
    <submittedName>
        <fullName evidence="3">AGE family epimerase/isomerase</fullName>
    </submittedName>
</protein>
<organism evidence="3 4">
    <name type="scientific">Candidatus Ruania gallistercoris</name>
    <dbReference type="NCBI Taxonomy" id="2838746"/>
    <lineage>
        <taxon>Bacteria</taxon>
        <taxon>Bacillati</taxon>
        <taxon>Actinomycetota</taxon>
        <taxon>Actinomycetes</taxon>
        <taxon>Micrococcales</taxon>
        <taxon>Ruaniaceae</taxon>
        <taxon>Ruania</taxon>
    </lineage>
</organism>
<accession>A0A9D2EEB2</accession>
<dbReference type="InterPro" id="IPR012341">
    <property type="entry name" value="6hp_glycosidase-like_sf"/>
</dbReference>
<dbReference type="InterPro" id="IPR010819">
    <property type="entry name" value="AGE/CE"/>
</dbReference>
<dbReference type="PANTHER" id="PTHR15108">
    <property type="entry name" value="N-ACYLGLUCOSAMINE-2-EPIMERASE"/>
    <property type="match status" value="1"/>
</dbReference>
<dbReference type="AlphaFoldDB" id="A0A9D2EEB2"/>
<name>A0A9D2EEB2_9MICO</name>
<dbReference type="Pfam" id="PF07221">
    <property type="entry name" value="GlcNAc_2-epim"/>
    <property type="match status" value="1"/>
</dbReference>
<comment type="caution">
    <text evidence="3">The sequence shown here is derived from an EMBL/GenBank/DDBJ whole genome shotgun (WGS) entry which is preliminary data.</text>
</comment>
<evidence type="ECO:0000313" key="4">
    <source>
        <dbReference type="Proteomes" id="UP000824037"/>
    </source>
</evidence>
<gene>
    <name evidence="3" type="ORF">H9815_08275</name>
</gene>
<keyword evidence="2" id="KW-0413">Isomerase</keyword>
<evidence type="ECO:0000256" key="2">
    <source>
        <dbReference type="ARBA" id="ARBA00023235"/>
    </source>
</evidence>
<dbReference type="InterPro" id="IPR008928">
    <property type="entry name" value="6-hairpin_glycosidase_sf"/>
</dbReference>
<proteinExistence type="inferred from homology"/>
<reference evidence="3" key="1">
    <citation type="journal article" date="2021" name="PeerJ">
        <title>Extensive microbial diversity within the chicken gut microbiome revealed by metagenomics and culture.</title>
        <authorList>
            <person name="Gilroy R."/>
            <person name="Ravi A."/>
            <person name="Getino M."/>
            <person name="Pursley I."/>
            <person name="Horton D.L."/>
            <person name="Alikhan N.F."/>
            <person name="Baker D."/>
            <person name="Gharbi K."/>
            <person name="Hall N."/>
            <person name="Watson M."/>
            <person name="Adriaenssens E.M."/>
            <person name="Foster-Nyarko E."/>
            <person name="Jarju S."/>
            <person name="Secka A."/>
            <person name="Antonio M."/>
            <person name="Oren A."/>
            <person name="Chaudhuri R.R."/>
            <person name="La Ragione R."/>
            <person name="Hildebrand F."/>
            <person name="Pallen M.J."/>
        </authorList>
    </citation>
    <scope>NUCLEOTIDE SEQUENCE</scope>
    <source>
        <strain evidence="3">ChiGjej4B4-7305</strain>
    </source>
</reference>
<dbReference type="SUPFAM" id="SSF48208">
    <property type="entry name" value="Six-hairpin glycosidases"/>
    <property type="match status" value="1"/>
</dbReference>
<dbReference type="Gene3D" id="1.50.10.10">
    <property type="match status" value="1"/>
</dbReference>